<evidence type="ECO:0000313" key="1">
    <source>
        <dbReference type="EMBL" id="KAI9906505.1"/>
    </source>
</evidence>
<reference evidence="1 2" key="1">
    <citation type="journal article" date="2022" name="bioRxiv">
        <title>The genome of the oomycete Peronosclerospora sorghi, a cosmopolitan pathogen of maize and sorghum, is inflated with dispersed pseudogenes.</title>
        <authorList>
            <person name="Fletcher K."/>
            <person name="Martin F."/>
            <person name="Isakeit T."/>
            <person name="Cavanaugh K."/>
            <person name="Magill C."/>
            <person name="Michelmore R."/>
        </authorList>
    </citation>
    <scope>NUCLEOTIDE SEQUENCE [LARGE SCALE GENOMIC DNA]</scope>
    <source>
        <strain evidence="1">P6</strain>
    </source>
</reference>
<sequence>MPPQDGASLRMQTMTTEAGQTFECYLPLLSGSSPETEEAKAGGVSDDKEDKEKIVALDLLAVGRAAAQKISHECIPYEDKETASLYEICVGRSIRRQNLHEMEVQVESTGATTNAERVGGQEVEKVDMFVADFSRPALTYDEFLMPETRDRMNNHDDTLFTQTYGENKHEIQVQFICSASTQDNMVVALQYRHDSSIDGVPDIAAFLIGSKAFCDSDADDNSATVRSLLQPLKDGDTCITRNDGWWTYQLCIGHSLRQYHRDGDGRIVDEFSLGKFDVEGNRELERSGSSLVSEPIEETHDVSRAAYLELYDDGTACDEMESHDVVRKAKVLYYCSQSGSSHHILSVKETQTCTYTVKVSTPVLCNHPHFLNDEKKSEQLPDILHCIPARDGADASVA</sequence>
<dbReference type="EMBL" id="CM047587">
    <property type="protein sequence ID" value="KAI9906505.1"/>
    <property type="molecule type" value="Genomic_DNA"/>
</dbReference>
<organism evidence="1 2">
    <name type="scientific">Peronosclerospora sorghi</name>
    <dbReference type="NCBI Taxonomy" id="230839"/>
    <lineage>
        <taxon>Eukaryota</taxon>
        <taxon>Sar</taxon>
        <taxon>Stramenopiles</taxon>
        <taxon>Oomycota</taxon>
        <taxon>Peronosporomycetes</taxon>
        <taxon>Peronosporales</taxon>
        <taxon>Peronosporaceae</taxon>
        <taxon>Peronosclerospora</taxon>
    </lineage>
</organism>
<comment type="caution">
    <text evidence="1">The sequence shown here is derived from an EMBL/GenBank/DDBJ whole genome shotgun (WGS) entry which is preliminary data.</text>
</comment>
<name>A0ACC0VJ32_9STRA</name>
<dbReference type="Proteomes" id="UP001163321">
    <property type="component" value="Chromosome 8"/>
</dbReference>
<proteinExistence type="predicted"/>
<accession>A0ACC0VJ32</accession>
<evidence type="ECO:0000313" key="2">
    <source>
        <dbReference type="Proteomes" id="UP001163321"/>
    </source>
</evidence>
<protein>
    <submittedName>
        <fullName evidence="1">Uncharacterized protein</fullName>
    </submittedName>
</protein>
<gene>
    <name evidence="1" type="ORF">PsorP6_016582</name>
</gene>
<keyword evidence="2" id="KW-1185">Reference proteome</keyword>